<comment type="caution">
    <text evidence="2">The sequence shown here is derived from an EMBL/GenBank/DDBJ whole genome shotgun (WGS) entry which is preliminary data.</text>
</comment>
<name>A0A9P8UNR6_9PEZI</name>
<dbReference type="RefSeq" id="XP_045959843.1">
    <property type="nucleotide sequence ID" value="XM_046102507.1"/>
</dbReference>
<dbReference type="InterPro" id="IPR011990">
    <property type="entry name" value="TPR-like_helical_dom_sf"/>
</dbReference>
<organism evidence="2 3">
    <name type="scientific">Truncatella angustata</name>
    <dbReference type="NCBI Taxonomy" id="152316"/>
    <lineage>
        <taxon>Eukaryota</taxon>
        <taxon>Fungi</taxon>
        <taxon>Dikarya</taxon>
        <taxon>Ascomycota</taxon>
        <taxon>Pezizomycotina</taxon>
        <taxon>Sordariomycetes</taxon>
        <taxon>Xylariomycetidae</taxon>
        <taxon>Amphisphaeriales</taxon>
        <taxon>Sporocadaceae</taxon>
        <taxon>Truncatella</taxon>
    </lineage>
</organism>
<dbReference type="OrthoDB" id="185373at2759"/>
<dbReference type="AlphaFoldDB" id="A0A9P8UNR6"/>
<feature type="region of interest" description="Disordered" evidence="1">
    <location>
        <begin position="778"/>
        <end position="805"/>
    </location>
</feature>
<gene>
    <name evidence="2" type="ORF">BKA67DRAFT_561129</name>
</gene>
<feature type="region of interest" description="Disordered" evidence="1">
    <location>
        <begin position="37"/>
        <end position="66"/>
    </location>
</feature>
<reference evidence="2" key="1">
    <citation type="journal article" date="2021" name="Nat. Commun.">
        <title>Genetic determinants of endophytism in the Arabidopsis root mycobiome.</title>
        <authorList>
            <person name="Mesny F."/>
            <person name="Miyauchi S."/>
            <person name="Thiergart T."/>
            <person name="Pickel B."/>
            <person name="Atanasova L."/>
            <person name="Karlsson M."/>
            <person name="Huettel B."/>
            <person name="Barry K.W."/>
            <person name="Haridas S."/>
            <person name="Chen C."/>
            <person name="Bauer D."/>
            <person name="Andreopoulos W."/>
            <person name="Pangilinan J."/>
            <person name="LaButti K."/>
            <person name="Riley R."/>
            <person name="Lipzen A."/>
            <person name="Clum A."/>
            <person name="Drula E."/>
            <person name="Henrissat B."/>
            <person name="Kohler A."/>
            <person name="Grigoriev I.V."/>
            <person name="Martin F.M."/>
            <person name="Hacquard S."/>
        </authorList>
    </citation>
    <scope>NUCLEOTIDE SEQUENCE</scope>
    <source>
        <strain evidence="2">MPI-SDFR-AT-0073</strain>
    </source>
</reference>
<evidence type="ECO:0008006" key="4">
    <source>
        <dbReference type="Google" id="ProtNLM"/>
    </source>
</evidence>
<feature type="compositionally biased region" description="Basic and acidic residues" evidence="1">
    <location>
        <begin position="795"/>
        <end position="805"/>
    </location>
</feature>
<keyword evidence="3" id="KW-1185">Reference proteome</keyword>
<evidence type="ECO:0000313" key="3">
    <source>
        <dbReference type="Proteomes" id="UP000758603"/>
    </source>
</evidence>
<proteinExistence type="predicted"/>
<accession>A0A9P8UNR6</accession>
<feature type="compositionally biased region" description="Polar residues" evidence="1">
    <location>
        <begin position="43"/>
        <end position="61"/>
    </location>
</feature>
<dbReference type="Gene3D" id="1.25.40.10">
    <property type="entry name" value="Tetratricopeptide repeat domain"/>
    <property type="match status" value="1"/>
</dbReference>
<dbReference type="EMBL" id="JAGPXC010000003">
    <property type="protein sequence ID" value="KAH6655578.1"/>
    <property type="molecule type" value="Genomic_DNA"/>
</dbReference>
<sequence length="805" mass="91330">MSLGVKTVWRAHACASAASGLSLSPRDLPRILPLNPRTRQMRWESTQATKSTRSNSPVETSETTKADELIEPPSIVRKVPPKPVELPAIPEEPSDVTVINASPSAVRRSVLRSVVKQRASTDSMNPVLVKPVQWYPSKHEVVRSVRKSYRSKAIQDLWAYAREREEKLGVDWRSVVSFLSKVTPKFGSIFDFKVTVGKGAAHEVRKLLPRGPTAEPGQLQQSTRALVRVDHVDNSEGTLHLTLTGSAHSVRMALLDLLKTSGHIMAVRVLDSDSQGMLRDLWQQQRNDLNSVKLLPLGETSSGDFPIKHTATKETQSDDRVLTLTREQTPSVFQLQNRRQYRLTRRADQIPRPTIWTRASVEAYIALLVYGVVPSDLKASLYKDHSDHQHIVVSSLMDIFNDEQARKSLTPNGLAMALAYIQDRKLAFRPAARAIFNQAEIHNLPLDTRICNLFLRGSAISGDLDGFDAMLKMMARKNLHADSESWISLLTLVEEIDAKRYILGKMRKKGLDRIQSAVVKAGRHMAPFELENFIKQTRPMKEFVEHQDDLHGMMWLNQPTLNRLVDMLGRHGKHGMIDELLNLVHDSRRTVPNAITLNAIITHNRSTRQILETIRMFQTRWPAATIFDEDTYDMLFRIAWKTRSPNMISVIWHYASFDRQASSKMKHDIHKFLRQDKDLGRMSMLKMWEGPIVGEAALTLLRSQHTNTLGATIARWHGAKAHLFKPTHSFGAKLVEAYETDRKLHAKIKEGDPMTASMREQLMVDIPLRRREYRRLSLVAPATKRTPEPSGGSSRENKESKLYLV</sequence>
<dbReference type="GeneID" id="70131399"/>
<evidence type="ECO:0000313" key="2">
    <source>
        <dbReference type="EMBL" id="KAH6655578.1"/>
    </source>
</evidence>
<dbReference type="Proteomes" id="UP000758603">
    <property type="component" value="Unassembled WGS sequence"/>
</dbReference>
<evidence type="ECO:0000256" key="1">
    <source>
        <dbReference type="SAM" id="MobiDB-lite"/>
    </source>
</evidence>
<protein>
    <recommendedName>
        <fullName evidence="4">Pentatricopeptide repeat domain-containing protein</fullName>
    </recommendedName>
</protein>